<dbReference type="Gene3D" id="2.30.110.10">
    <property type="entry name" value="Electron Transport, Fmn-binding Protein, Chain A"/>
    <property type="match status" value="1"/>
</dbReference>
<dbReference type="Pfam" id="PF16242">
    <property type="entry name" value="Pyrid_ox_like"/>
    <property type="match status" value="1"/>
</dbReference>
<dbReference type="EMBL" id="JBHULZ010000004">
    <property type="protein sequence ID" value="MFD2696492.1"/>
    <property type="molecule type" value="Genomic_DNA"/>
</dbReference>
<comment type="caution">
    <text evidence="2">The sequence shown here is derived from an EMBL/GenBank/DDBJ whole genome shotgun (WGS) entry which is preliminary data.</text>
</comment>
<dbReference type="SUPFAM" id="SSF50475">
    <property type="entry name" value="FMN-binding split barrel"/>
    <property type="match status" value="1"/>
</dbReference>
<proteinExistence type="predicted"/>
<dbReference type="InterPro" id="IPR012349">
    <property type="entry name" value="Split_barrel_FMN-bd"/>
</dbReference>
<reference evidence="3" key="1">
    <citation type="journal article" date="2019" name="Int. J. Syst. Evol. Microbiol.">
        <title>The Global Catalogue of Microorganisms (GCM) 10K type strain sequencing project: providing services to taxonomists for standard genome sequencing and annotation.</title>
        <authorList>
            <consortium name="The Broad Institute Genomics Platform"/>
            <consortium name="The Broad Institute Genome Sequencing Center for Infectious Disease"/>
            <person name="Wu L."/>
            <person name="Ma J."/>
        </authorList>
    </citation>
    <scope>NUCLEOTIDE SEQUENCE [LARGE SCALE GENOMIC DNA]</scope>
    <source>
        <strain evidence="3">KCTC 42255</strain>
    </source>
</reference>
<evidence type="ECO:0000259" key="1">
    <source>
        <dbReference type="Pfam" id="PF16242"/>
    </source>
</evidence>
<dbReference type="PANTHER" id="PTHR34818:SF1">
    <property type="entry name" value="PROTEIN BLI-3"/>
    <property type="match status" value="1"/>
</dbReference>
<gene>
    <name evidence="2" type="ORF">ACFSQ0_00645</name>
</gene>
<accession>A0ABW5SA23</accession>
<dbReference type="InterPro" id="IPR038725">
    <property type="entry name" value="YdaG_split_barrel_FMN-bd"/>
</dbReference>
<dbReference type="InterPro" id="IPR052917">
    <property type="entry name" value="Stress-Dev_Protein"/>
</dbReference>
<protein>
    <submittedName>
        <fullName evidence="2">Pyridoxamine 5'-phosphate oxidase family protein</fullName>
    </submittedName>
</protein>
<evidence type="ECO:0000313" key="2">
    <source>
        <dbReference type="EMBL" id="MFD2696492.1"/>
    </source>
</evidence>
<evidence type="ECO:0000313" key="3">
    <source>
        <dbReference type="Proteomes" id="UP001597357"/>
    </source>
</evidence>
<dbReference type="Proteomes" id="UP001597357">
    <property type="component" value="Unassembled WGS sequence"/>
</dbReference>
<feature type="domain" description="General stress protein FMN-binding split barrel" evidence="1">
    <location>
        <begin position="2"/>
        <end position="136"/>
    </location>
</feature>
<dbReference type="RefSeq" id="WP_379042883.1">
    <property type="nucleotide sequence ID" value="NZ_JBHULZ010000004.1"/>
</dbReference>
<sequence>METCMMLTGLDKRPIHANPMTQKKIDEEGNIWFLSPGDSEHNKNITQSRNTQLIYNDTQANTFVSVYGETEIVLDDTILKDLYTSISDNWFNGVDDPNLTALKFTPTNAYYWDTKTNKFISFLKIAKGSITGEKQDIGNKGHLNL</sequence>
<organism evidence="2 3">
    <name type="scientific">Mesonia sediminis</name>
    <dbReference type="NCBI Taxonomy" id="1703946"/>
    <lineage>
        <taxon>Bacteria</taxon>
        <taxon>Pseudomonadati</taxon>
        <taxon>Bacteroidota</taxon>
        <taxon>Flavobacteriia</taxon>
        <taxon>Flavobacteriales</taxon>
        <taxon>Flavobacteriaceae</taxon>
        <taxon>Mesonia</taxon>
    </lineage>
</organism>
<keyword evidence="3" id="KW-1185">Reference proteome</keyword>
<name>A0ABW5SA23_9FLAO</name>
<dbReference type="PANTHER" id="PTHR34818">
    <property type="entry name" value="PROTEIN BLI-3"/>
    <property type="match status" value="1"/>
</dbReference>